<comment type="caution">
    <text evidence="1">The sequence shown here is derived from an EMBL/GenBank/DDBJ whole genome shotgun (WGS) entry which is preliminary data.</text>
</comment>
<gene>
    <name evidence="1" type="ORF">GCM10008018_45020</name>
</gene>
<keyword evidence="2" id="KW-1185">Reference proteome</keyword>
<dbReference type="RefSeq" id="WP_189015207.1">
    <property type="nucleotide sequence ID" value="NZ_BMHE01000026.1"/>
</dbReference>
<protein>
    <submittedName>
        <fullName evidence="1">Uncharacterized protein</fullName>
    </submittedName>
</protein>
<proteinExistence type="predicted"/>
<organism evidence="1 2">
    <name type="scientific">Paenibacillus marchantiophytorum</name>
    <dbReference type="NCBI Taxonomy" id="1619310"/>
    <lineage>
        <taxon>Bacteria</taxon>
        <taxon>Bacillati</taxon>
        <taxon>Bacillota</taxon>
        <taxon>Bacilli</taxon>
        <taxon>Bacillales</taxon>
        <taxon>Paenibacillaceae</taxon>
        <taxon>Paenibacillus</taxon>
    </lineage>
</organism>
<dbReference type="Proteomes" id="UP000615455">
    <property type="component" value="Unassembled WGS sequence"/>
</dbReference>
<name>A0ABQ1EZU0_9BACL</name>
<evidence type="ECO:0000313" key="1">
    <source>
        <dbReference type="EMBL" id="GFZ93571.1"/>
    </source>
</evidence>
<dbReference type="EMBL" id="BMHE01000026">
    <property type="protein sequence ID" value="GFZ93571.1"/>
    <property type="molecule type" value="Genomic_DNA"/>
</dbReference>
<evidence type="ECO:0000313" key="2">
    <source>
        <dbReference type="Proteomes" id="UP000615455"/>
    </source>
</evidence>
<sequence length="117" mass="13363">MEEWPEWVLKGLHERFDDLSLTVEQQEHIAPLIQKSSKLLTDLKNQVDGTAHGILLEWEDGVQYLHSAEKEWFYLKGVKDGMGMIRVGAYPSNSSISNPLFKVKIKCAGERMVIFST</sequence>
<accession>A0ABQ1EZU0</accession>
<reference evidence="2" key="1">
    <citation type="journal article" date="2019" name="Int. J. Syst. Evol. Microbiol.">
        <title>The Global Catalogue of Microorganisms (GCM) 10K type strain sequencing project: providing services to taxonomists for standard genome sequencing and annotation.</title>
        <authorList>
            <consortium name="The Broad Institute Genomics Platform"/>
            <consortium name="The Broad Institute Genome Sequencing Center for Infectious Disease"/>
            <person name="Wu L."/>
            <person name="Ma J."/>
        </authorList>
    </citation>
    <scope>NUCLEOTIDE SEQUENCE [LARGE SCALE GENOMIC DNA]</scope>
    <source>
        <strain evidence="2">CGMCC 1.15043</strain>
    </source>
</reference>